<keyword evidence="4" id="KW-1185">Reference proteome</keyword>
<dbReference type="NCBIfam" id="TIGR01845">
    <property type="entry name" value="outer_NodT"/>
    <property type="match status" value="1"/>
</dbReference>
<evidence type="ECO:0000313" key="4">
    <source>
        <dbReference type="Proteomes" id="UP000248688"/>
    </source>
</evidence>
<evidence type="ECO:0000313" key="3">
    <source>
        <dbReference type="EMBL" id="AWW32283.1"/>
    </source>
</evidence>
<keyword evidence="2" id="KW-0564">Palmitate</keyword>
<dbReference type="PANTHER" id="PTHR30203">
    <property type="entry name" value="OUTER MEMBRANE CATION EFFLUX PROTEIN"/>
    <property type="match status" value="1"/>
</dbReference>
<dbReference type="Pfam" id="PF02321">
    <property type="entry name" value="OEP"/>
    <property type="match status" value="2"/>
</dbReference>
<keyword evidence="2" id="KW-1134">Transmembrane beta strand</keyword>
<dbReference type="GO" id="GO:0005886">
    <property type="term" value="C:plasma membrane"/>
    <property type="evidence" value="ECO:0007669"/>
    <property type="project" value="UniProtKB-SubCell"/>
</dbReference>
<dbReference type="Gene3D" id="2.20.200.10">
    <property type="entry name" value="Outer membrane efflux proteins (OEP)"/>
    <property type="match status" value="1"/>
</dbReference>
<dbReference type="PANTHER" id="PTHR30203:SF30">
    <property type="entry name" value="OUTER MEMBRANE PROTEIN-RELATED"/>
    <property type="match status" value="1"/>
</dbReference>
<dbReference type="InterPro" id="IPR003423">
    <property type="entry name" value="OMP_efflux"/>
</dbReference>
<dbReference type="Gene3D" id="1.20.1600.10">
    <property type="entry name" value="Outer membrane efflux proteins (OEP)"/>
    <property type="match status" value="1"/>
</dbReference>
<keyword evidence="2" id="KW-0449">Lipoprotein</keyword>
<name>A0A2Z4IPQ9_9BACT</name>
<keyword evidence="2" id="KW-0472">Membrane</keyword>
<dbReference type="AlphaFoldDB" id="A0A2Z4IPQ9"/>
<dbReference type="OrthoDB" id="9770517at2"/>
<comment type="similarity">
    <text evidence="1 2">Belongs to the outer membrane factor (OMF) (TC 1.B.17) family.</text>
</comment>
<evidence type="ECO:0000256" key="2">
    <source>
        <dbReference type="RuleBase" id="RU362097"/>
    </source>
</evidence>
<proteinExistence type="inferred from homology"/>
<dbReference type="GO" id="GO:0015562">
    <property type="term" value="F:efflux transmembrane transporter activity"/>
    <property type="evidence" value="ECO:0007669"/>
    <property type="project" value="InterPro"/>
</dbReference>
<dbReference type="EMBL" id="CP030041">
    <property type="protein sequence ID" value="AWW32283.1"/>
    <property type="molecule type" value="Genomic_DNA"/>
</dbReference>
<reference evidence="3 4" key="1">
    <citation type="submission" date="2018-06" db="EMBL/GenBank/DDBJ databases">
        <title>Echinicola strongylocentroti sp. nov., isolated from a sea urchin Strongylocentrotus intermedius.</title>
        <authorList>
            <person name="Bae S.S."/>
        </authorList>
    </citation>
    <scope>NUCLEOTIDE SEQUENCE [LARGE SCALE GENOMIC DNA]</scope>
    <source>
        <strain evidence="3 4">MEBiC08714</strain>
    </source>
</reference>
<organism evidence="3 4">
    <name type="scientific">Echinicola strongylocentroti</name>
    <dbReference type="NCBI Taxonomy" id="1795355"/>
    <lineage>
        <taxon>Bacteria</taxon>
        <taxon>Pseudomonadati</taxon>
        <taxon>Bacteroidota</taxon>
        <taxon>Cytophagia</taxon>
        <taxon>Cytophagales</taxon>
        <taxon>Cyclobacteriaceae</taxon>
        <taxon>Echinicola</taxon>
    </lineage>
</organism>
<dbReference type="Proteomes" id="UP000248688">
    <property type="component" value="Chromosome"/>
</dbReference>
<dbReference type="RefSeq" id="WP_112785656.1">
    <property type="nucleotide sequence ID" value="NZ_CP030041.1"/>
</dbReference>
<keyword evidence="2" id="KW-0812">Transmembrane</keyword>
<comment type="subcellular location">
    <subcellularLocation>
        <location evidence="2">Cell membrane</location>
        <topology evidence="2">Lipid-anchor</topology>
    </subcellularLocation>
</comment>
<dbReference type="KEGG" id="est:DN752_20260"/>
<protein>
    <submittedName>
        <fullName evidence="3">TolC family protein</fullName>
    </submittedName>
</protein>
<evidence type="ECO:0000256" key="1">
    <source>
        <dbReference type="ARBA" id="ARBA00007613"/>
    </source>
</evidence>
<dbReference type="InterPro" id="IPR010131">
    <property type="entry name" value="MdtP/NodT-like"/>
</dbReference>
<gene>
    <name evidence="3" type="ORF">DN752_20260</name>
</gene>
<accession>A0A2Z4IPQ9</accession>
<sequence length="497" mass="55707">MNKRYIIGSALLALLAWGCKTGEVVQNPPLELPVAYGVKRDSSANLASENWRMFFEDQKLKRLISNALEHNQDVRKTLERIEIANAQMLAGKRGWLPSVNGVAGASQKKFGDYTMDGVGNYDTNFSENLTEDQHIPDPYKNFMVGAEFSWELDIWGKFKQRKKATVARWLKSQQAANLVKTQLIANVAKIYYRIVGLDEEIIILRKNISHQETAFQLSKDLKEAGKETQLAVDQFEAQLLNSNSLLIQKERELRSSELALMALLGSYEGGLNRTTLSQVEFMPEVLEIGVPADLLQRRPDVRQSEYELEASKADVHVARAAFFPSLRLFGSAGFNAFEMSKLLLSPASTFYEAGAGLVAPIFNRSQIKVAFEQAKASQRIAFLDYEQTVLKAYLEVLDMVNVYSTLDEQLALKTDEVLVLRRSISNANTMFSVGYANYLDVINSQNRALQAELDYVALKTEKLQSIVKLYRALGGSMSAPEELAVATDQAQEEDDVQ</sequence>
<dbReference type="SUPFAM" id="SSF56954">
    <property type="entry name" value="Outer membrane efflux proteins (OEP)"/>
    <property type="match status" value="1"/>
</dbReference>